<protein>
    <submittedName>
        <fullName evidence="2">Uncharacterized protein LOC117143021</fullName>
    </submittedName>
</protein>
<dbReference type="PANTHER" id="PTHR20898:SF0">
    <property type="entry name" value="DAEDALUS ON 3-RELATED"/>
    <property type="match status" value="1"/>
</dbReference>
<dbReference type="Pfam" id="PF06477">
    <property type="entry name" value="DUF1091"/>
    <property type="match status" value="1"/>
</dbReference>
<evidence type="ECO:0000313" key="2">
    <source>
        <dbReference type="RefSeq" id="XP_033163292.1"/>
    </source>
</evidence>
<evidence type="ECO:0000313" key="1">
    <source>
        <dbReference type="Proteomes" id="UP000515162"/>
    </source>
</evidence>
<dbReference type="PANTHER" id="PTHR20898">
    <property type="entry name" value="DAEDALUS ON 3-RELATED-RELATED"/>
    <property type="match status" value="1"/>
</dbReference>
<proteinExistence type="predicted"/>
<keyword evidence="1" id="KW-1185">Reference proteome</keyword>
<dbReference type="RefSeq" id="XP_033163292.1">
    <property type="nucleotide sequence ID" value="XM_033307401.1"/>
</dbReference>
<dbReference type="AlphaFoldDB" id="A0A6P8K2Y7"/>
<dbReference type="SMART" id="SM00697">
    <property type="entry name" value="DM8"/>
    <property type="match status" value="1"/>
</dbReference>
<gene>
    <name evidence="2" type="primary">LOC117143021</name>
</gene>
<accession>A0A6P8K2Y7</accession>
<organism evidence="1 2">
    <name type="scientific">Drosophila mauritiana</name>
    <name type="common">Fruit fly</name>
    <dbReference type="NCBI Taxonomy" id="7226"/>
    <lineage>
        <taxon>Eukaryota</taxon>
        <taxon>Metazoa</taxon>
        <taxon>Ecdysozoa</taxon>
        <taxon>Arthropoda</taxon>
        <taxon>Hexapoda</taxon>
        <taxon>Insecta</taxon>
        <taxon>Pterygota</taxon>
        <taxon>Neoptera</taxon>
        <taxon>Endopterygota</taxon>
        <taxon>Diptera</taxon>
        <taxon>Brachycera</taxon>
        <taxon>Muscomorpha</taxon>
        <taxon>Ephydroidea</taxon>
        <taxon>Drosophilidae</taxon>
        <taxon>Drosophila</taxon>
        <taxon>Sophophora</taxon>
    </lineage>
</organism>
<sequence>MLKVQVAYFCIFCFNNFGVTPVHGSYKFNSLNCEVFAKELGKLKLCQIKAIDRSHNMINIEAILYKTITEVEIHFKIVKRESGGWHPFLYDIRMDVCQFFKNRRRFFISNLIYSFIKPYTNVNHTCPYMEGTQLRLWNWSPDEDAVLAKFPVDHGTYGLHTTWYVNKAMALKMNGSVMFFK</sequence>
<dbReference type="Proteomes" id="UP000515162">
    <property type="component" value="Chromosome 3R"/>
</dbReference>
<reference evidence="2" key="1">
    <citation type="submission" date="2025-08" db="UniProtKB">
        <authorList>
            <consortium name="RefSeq"/>
        </authorList>
    </citation>
    <scope>IDENTIFICATION</scope>
    <source>
        <strain evidence="2">Mau12</strain>
        <tissue evidence="2">Whole Body</tissue>
    </source>
</reference>
<dbReference type="GeneID" id="117143021"/>
<name>A0A6P8K2Y7_DROMA</name>
<dbReference type="InterPro" id="IPR010512">
    <property type="entry name" value="DUF1091"/>
</dbReference>